<dbReference type="InterPro" id="IPR001845">
    <property type="entry name" value="HTH_ArsR_DNA-bd_dom"/>
</dbReference>
<dbReference type="EMBL" id="SORF01000004">
    <property type="protein sequence ID" value="TDY49614.1"/>
    <property type="molecule type" value="Genomic_DNA"/>
</dbReference>
<keyword evidence="1" id="KW-0238">DNA-binding</keyword>
<dbReference type="Proteomes" id="UP000294581">
    <property type="component" value="Unassembled WGS sequence"/>
</dbReference>
<name>A0A4R8LQ55_9BACL</name>
<accession>A0A4R8LQ55</accession>
<dbReference type="OrthoDB" id="9781958at2"/>
<organism evidence="3 4">
    <name type="scientific">Alicyclobacillus sacchari</name>
    <dbReference type="NCBI Taxonomy" id="392010"/>
    <lineage>
        <taxon>Bacteria</taxon>
        <taxon>Bacillati</taxon>
        <taxon>Bacillota</taxon>
        <taxon>Bacilli</taxon>
        <taxon>Bacillales</taxon>
        <taxon>Alicyclobacillaceae</taxon>
        <taxon>Alicyclobacillus</taxon>
    </lineage>
</organism>
<dbReference type="RefSeq" id="WP_134159058.1">
    <property type="nucleotide sequence ID" value="NZ_SORF01000004.1"/>
</dbReference>
<evidence type="ECO:0000313" key="3">
    <source>
        <dbReference type="EMBL" id="TDY49614.1"/>
    </source>
</evidence>
<dbReference type="InterPro" id="IPR036388">
    <property type="entry name" value="WH-like_DNA-bd_sf"/>
</dbReference>
<evidence type="ECO:0000259" key="2">
    <source>
        <dbReference type="SMART" id="SM00418"/>
    </source>
</evidence>
<dbReference type="AlphaFoldDB" id="A0A4R8LQ55"/>
<reference evidence="3 4" key="1">
    <citation type="submission" date="2019-03" db="EMBL/GenBank/DDBJ databases">
        <title>Genomic Encyclopedia of Type Strains, Phase IV (KMG-IV): sequencing the most valuable type-strain genomes for metagenomic binning, comparative biology and taxonomic classification.</title>
        <authorList>
            <person name="Goeker M."/>
        </authorList>
    </citation>
    <scope>NUCLEOTIDE SEQUENCE [LARGE SCALE GENOMIC DNA]</scope>
    <source>
        <strain evidence="3 4">DSM 17974</strain>
    </source>
</reference>
<evidence type="ECO:0000256" key="1">
    <source>
        <dbReference type="ARBA" id="ARBA00023125"/>
    </source>
</evidence>
<dbReference type="SMART" id="SM00418">
    <property type="entry name" value="HTH_ARSR"/>
    <property type="match status" value="1"/>
</dbReference>
<sequence>MTLEINSSIDARSSRVLKMSFSNCLGIAKALSTQLRIDMYKALMINPMNVAEIAELFELPISTAASNINILEDAGLIVTELVPGTRGRQKMCAAIVSAVVIEADVKPASLAGESFIEIPMPIGNFTRFSVAPTCGLVSETSIIGELDDPASFYEPTRTSAQLVWFHKGYLEYEFPNRVPRHARISSIELTMEVCSEAPLHNPNWPSDVTVWINDVEIGTWTSPGDFGGERGFLTPDWWPSHQTQYGLLKTWKVTDEGTFLDGRNVSSVSLKDCWVDSNHGISVRVGVKDDAANVGGINLFGRGFGNYQTDIVMRLGYKNI</sequence>
<comment type="caution">
    <text evidence="3">The sequence shown here is derived from an EMBL/GenBank/DDBJ whole genome shotgun (WGS) entry which is preliminary data.</text>
</comment>
<keyword evidence="4" id="KW-1185">Reference proteome</keyword>
<dbReference type="Gene3D" id="1.10.10.10">
    <property type="entry name" value="Winged helix-like DNA-binding domain superfamily/Winged helix DNA-binding domain"/>
    <property type="match status" value="1"/>
</dbReference>
<dbReference type="InterPro" id="IPR011991">
    <property type="entry name" value="ArsR-like_HTH"/>
</dbReference>
<dbReference type="GO" id="GO:0003677">
    <property type="term" value="F:DNA binding"/>
    <property type="evidence" value="ECO:0007669"/>
    <property type="project" value="UniProtKB-KW"/>
</dbReference>
<dbReference type="SUPFAM" id="SSF46785">
    <property type="entry name" value="Winged helix' DNA-binding domain"/>
    <property type="match status" value="1"/>
</dbReference>
<feature type="domain" description="HTH arsR-type" evidence="2">
    <location>
        <begin position="26"/>
        <end position="148"/>
    </location>
</feature>
<dbReference type="InterPro" id="IPR036390">
    <property type="entry name" value="WH_DNA-bd_sf"/>
</dbReference>
<dbReference type="CDD" id="cd00090">
    <property type="entry name" value="HTH_ARSR"/>
    <property type="match status" value="1"/>
</dbReference>
<gene>
    <name evidence="3" type="ORF">C7445_104125</name>
</gene>
<proteinExistence type="predicted"/>
<dbReference type="GO" id="GO:0003700">
    <property type="term" value="F:DNA-binding transcription factor activity"/>
    <property type="evidence" value="ECO:0007669"/>
    <property type="project" value="InterPro"/>
</dbReference>
<evidence type="ECO:0000313" key="4">
    <source>
        <dbReference type="Proteomes" id="UP000294581"/>
    </source>
</evidence>
<protein>
    <submittedName>
        <fullName evidence="3">Putative transcriptional regulator</fullName>
    </submittedName>
</protein>